<sequence>MRYQVLIDIGLLEINESDRRIAFLIILNINAQQVSAEINNICCESGVLKVIVFCLISDFLVKM</sequence>
<proteinExistence type="predicted"/>
<reference evidence="1 2" key="1">
    <citation type="submission" date="2018-01" db="EMBL/GenBank/DDBJ databases">
        <title>Whole genome sequencing of Histamine producing bacteria.</title>
        <authorList>
            <person name="Butler K."/>
        </authorList>
    </citation>
    <scope>NUCLEOTIDE SEQUENCE [LARGE SCALE GENOMIC DNA]</scope>
    <source>
        <strain evidence="1 2">A2-1</strain>
    </source>
</reference>
<dbReference type="AlphaFoldDB" id="A0A855SHW5"/>
<name>A0A855SHW5_PHOAN</name>
<evidence type="ECO:0000313" key="1">
    <source>
        <dbReference type="EMBL" id="PSX08131.1"/>
    </source>
</evidence>
<dbReference type="EMBL" id="PYOY01000003">
    <property type="protein sequence ID" value="PSX08131.1"/>
    <property type="molecule type" value="Genomic_DNA"/>
</dbReference>
<organism evidence="1 2">
    <name type="scientific">Photobacterium angustum</name>
    <dbReference type="NCBI Taxonomy" id="661"/>
    <lineage>
        <taxon>Bacteria</taxon>
        <taxon>Pseudomonadati</taxon>
        <taxon>Pseudomonadota</taxon>
        <taxon>Gammaproteobacteria</taxon>
        <taxon>Vibrionales</taxon>
        <taxon>Vibrionaceae</taxon>
        <taxon>Photobacterium</taxon>
    </lineage>
</organism>
<gene>
    <name evidence="1" type="ORF">C0W41_08965</name>
</gene>
<accession>A0A855SHW5</accession>
<comment type="caution">
    <text evidence="1">The sequence shown here is derived from an EMBL/GenBank/DDBJ whole genome shotgun (WGS) entry which is preliminary data.</text>
</comment>
<protein>
    <submittedName>
        <fullName evidence="1">Uncharacterized protein</fullName>
    </submittedName>
</protein>
<dbReference type="Proteomes" id="UP000241440">
    <property type="component" value="Unassembled WGS sequence"/>
</dbReference>
<evidence type="ECO:0000313" key="2">
    <source>
        <dbReference type="Proteomes" id="UP000241440"/>
    </source>
</evidence>